<protein>
    <submittedName>
        <fullName evidence="2">DUF1659 domain-containing protein</fullName>
    </submittedName>
</protein>
<evidence type="ECO:0000313" key="2">
    <source>
        <dbReference type="EMBL" id="MFC0469174.1"/>
    </source>
</evidence>
<dbReference type="RefSeq" id="WP_335958373.1">
    <property type="nucleotide sequence ID" value="NZ_JAXBLX010000001.1"/>
</dbReference>
<proteinExistence type="predicted"/>
<dbReference type="InterPro" id="IPR012454">
    <property type="entry name" value="DUF1659"/>
</dbReference>
<name>A0ABV6K790_9BACI</name>
<evidence type="ECO:0000313" key="3">
    <source>
        <dbReference type="Proteomes" id="UP001589838"/>
    </source>
</evidence>
<feature type="domain" description="DUF1659" evidence="1">
    <location>
        <begin position="2"/>
        <end position="66"/>
    </location>
</feature>
<dbReference type="Proteomes" id="UP001589838">
    <property type="component" value="Unassembled WGS sequence"/>
</dbReference>
<keyword evidence="3" id="KW-1185">Reference proteome</keyword>
<dbReference type="Pfam" id="PF07872">
    <property type="entry name" value="DUF1659"/>
    <property type="match status" value="1"/>
</dbReference>
<gene>
    <name evidence="2" type="ORF">ACFFHM_00965</name>
</gene>
<sequence>MLVNSRLILVFSNGVDEFGDPIHKTKSFNNIKPTATDQQLTAVASSLAPLQQWSLIQVDRTNLHSLM</sequence>
<dbReference type="EMBL" id="JBHLUX010000001">
    <property type="protein sequence ID" value="MFC0469174.1"/>
    <property type="molecule type" value="Genomic_DNA"/>
</dbReference>
<organism evidence="2 3">
    <name type="scientific">Halalkalibacter kiskunsagensis</name>
    <dbReference type="NCBI Taxonomy" id="1548599"/>
    <lineage>
        <taxon>Bacteria</taxon>
        <taxon>Bacillati</taxon>
        <taxon>Bacillota</taxon>
        <taxon>Bacilli</taxon>
        <taxon>Bacillales</taxon>
        <taxon>Bacillaceae</taxon>
        <taxon>Halalkalibacter</taxon>
    </lineage>
</organism>
<accession>A0ABV6K790</accession>
<reference evidence="2 3" key="1">
    <citation type="submission" date="2024-09" db="EMBL/GenBank/DDBJ databases">
        <authorList>
            <person name="Sun Q."/>
            <person name="Mori K."/>
        </authorList>
    </citation>
    <scope>NUCLEOTIDE SEQUENCE [LARGE SCALE GENOMIC DNA]</scope>
    <source>
        <strain evidence="2 3">NCAIM B.02610</strain>
    </source>
</reference>
<comment type="caution">
    <text evidence="2">The sequence shown here is derived from an EMBL/GenBank/DDBJ whole genome shotgun (WGS) entry which is preliminary data.</text>
</comment>
<evidence type="ECO:0000259" key="1">
    <source>
        <dbReference type="Pfam" id="PF07872"/>
    </source>
</evidence>